<proteinExistence type="predicted"/>
<accession>A0A2K9V786</accession>
<evidence type="ECO:0000313" key="1">
    <source>
        <dbReference type="EMBL" id="AUV58056.1"/>
    </source>
</evidence>
<organism evidence="1">
    <name type="scientific">Bandra megavirus</name>
    <dbReference type="NCBI Taxonomy" id="2071566"/>
    <lineage>
        <taxon>Viruses</taxon>
        <taxon>Varidnaviria</taxon>
        <taxon>Bamfordvirae</taxon>
        <taxon>Nucleocytoviricota</taxon>
        <taxon>Megaviricetes</taxon>
        <taxon>Imitervirales</taxon>
        <taxon>Mimiviridae</taxon>
        <taxon>Megamimivirinae</taxon>
        <taxon>Megavirus</taxon>
    </lineage>
</organism>
<protein>
    <submittedName>
        <fullName evidence="1">Uncharacterized protein</fullName>
    </submittedName>
</protein>
<dbReference type="EMBL" id="MG779303">
    <property type="protein sequence ID" value="AUV58056.1"/>
    <property type="molecule type" value="Genomic_DNA"/>
</dbReference>
<reference evidence="1" key="1">
    <citation type="submission" date="2018-01" db="EMBL/GenBank/DDBJ databases">
        <title>Draft genome sequence of Bandra megavirus.</title>
        <authorList>
            <person name="Chatterjee A."/>
            <person name="Yadav R."/>
            <person name="Kondabagil K."/>
        </authorList>
    </citation>
    <scope>NUCLEOTIDE SEQUENCE</scope>
    <source>
        <strain evidence="1">KK-1</strain>
    </source>
</reference>
<name>A0A2K9V786_9VIRU</name>
<sequence length="136" mass="15380">MDRLRYEFNDKIRFPKGSVGRTIFSTTGYKQVTCFGNGFKKEGIAKLNIPAGSTIVRSNLSVGELRTDQVLVENIKDLDGEIINEDDYKCTGYIYYGVEYKTGEITKPSESLDTNINYLCVPGIHLYLTKKETENC</sequence>